<evidence type="ECO:0000313" key="1">
    <source>
        <dbReference type="EMBL" id="KAK4448789.1"/>
    </source>
</evidence>
<sequence length="226" mass="24975">MTRGLLLGGGFRLCQVVSSSGRRIHLFLTSDTHTHPSPGDSALSDTIRDDTIVVCTGYCSRCRFPGRSIVICDTEDENKESTGAQTQYSPFPASSIPPLCRLLSPIWAMMIRLYALIPIRIVRRLTRVTGDSLMESNGLLKVTNLSEEEDIPAVWEQIQINLLTASEENENSAKREAETNAGGLPADSIFSCFQFAPTDIPDEDAVRLRNSLLAMIAEIETYTRHV</sequence>
<comment type="caution">
    <text evidence="1">The sequence shown here is derived from an EMBL/GenBank/DDBJ whole genome shotgun (WGS) entry which is preliminary data.</text>
</comment>
<organism evidence="1 2">
    <name type="scientific">Podospora aff. communis PSN243</name>
    <dbReference type="NCBI Taxonomy" id="3040156"/>
    <lineage>
        <taxon>Eukaryota</taxon>
        <taxon>Fungi</taxon>
        <taxon>Dikarya</taxon>
        <taxon>Ascomycota</taxon>
        <taxon>Pezizomycotina</taxon>
        <taxon>Sordariomycetes</taxon>
        <taxon>Sordariomycetidae</taxon>
        <taxon>Sordariales</taxon>
        <taxon>Podosporaceae</taxon>
        <taxon>Podospora</taxon>
    </lineage>
</organism>
<proteinExistence type="predicted"/>
<gene>
    <name evidence="1" type="ORF">QBC34DRAFT_381020</name>
</gene>
<protein>
    <submittedName>
        <fullName evidence="1">Uncharacterized protein</fullName>
    </submittedName>
</protein>
<name>A0AAV9GJ52_9PEZI</name>
<accession>A0AAV9GJ52</accession>
<keyword evidence="2" id="KW-1185">Reference proteome</keyword>
<dbReference type="AlphaFoldDB" id="A0AAV9GJ52"/>
<dbReference type="Proteomes" id="UP001321760">
    <property type="component" value="Unassembled WGS sequence"/>
</dbReference>
<dbReference type="EMBL" id="MU865941">
    <property type="protein sequence ID" value="KAK4448789.1"/>
    <property type="molecule type" value="Genomic_DNA"/>
</dbReference>
<reference evidence="1" key="1">
    <citation type="journal article" date="2023" name="Mol. Phylogenet. Evol.">
        <title>Genome-scale phylogeny and comparative genomics of the fungal order Sordariales.</title>
        <authorList>
            <person name="Hensen N."/>
            <person name="Bonometti L."/>
            <person name="Westerberg I."/>
            <person name="Brannstrom I.O."/>
            <person name="Guillou S."/>
            <person name="Cros-Aarteil S."/>
            <person name="Calhoun S."/>
            <person name="Haridas S."/>
            <person name="Kuo A."/>
            <person name="Mondo S."/>
            <person name="Pangilinan J."/>
            <person name="Riley R."/>
            <person name="LaButti K."/>
            <person name="Andreopoulos B."/>
            <person name="Lipzen A."/>
            <person name="Chen C."/>
            <person name="Yan M."/>
            <person name="Daum C."/>
            <person name="Ng V."/>
            <person name="Clum A."/>
            <person name="Steindorff A."/>
            <person name="Ohm R.A."/>
            <person name="Martin F."/>
            <person name="Silar P."/>
            <person name="Natvig D.O."/>
            <person name="Lalanne C."/>
            <person name="Gautier V."/>
            <person name="Ament-Velasquez S.L."/>
            <person name="Kruys A."/>
            <person name="Hutchinson M.I."/>
            <person name="Powell A.J."/>
            <person name="Barry K."/>
            <person name="Miller A.N."/>
            <person name="Grigoriev I.V."/>
            <person name="Debuchy R."/>
            <person name="Gladieux P."/>
            <person name="Hiltunen Thoren M."/>
            <person name="Johannesson H."/>
        </authorList>
    </citation>
    <scope>NUCLEOTIDE SEQUENCE</scope>
    <source>
        <strain evidence="1">PSN243</strain>
    </source>
</reference>
<reference evidence="1" key="2">
    <citation type="submission" date="2023-05" db="EMBL/GenBank/DDBJ databases">
        <authorList>
            <consortium name="Lawrence Berkeley National Laboratory"/>
            <person name="Steindorff A."/>
            <person name="Hensen N."/>
            <person name="Bonometti L."/>
            <person name="Westerberg I."/>
            <person name="Brannstrom I.O."/>
            <person name="Guillou S."/>
            <person name="Cros-Aarteil S."/>
            <person name="Calhoun S."/>
            <person name="Haridas S."/>
            <person name="Kuo A."/>
            <person name="Mondo S."/>
            <person name="Pangilinan J."/>
            <person name="Riley R."/>
            <person name="Labutti K."/>
            <person name="Andreopoulos B."/>
            <person name="Lipzen A."/>
            <person name="Chen C."/>
            <person name="Yanf M."/>
            <person name="Daum C."/>
            <person name="Ng V."/>
            <person name="Clum A."/>
            <person name="Ohm R."/>
            <person name="Martin F."/>
            <person name="Silar P."/>
            <person name="Natvig D."/>
            <person name="Lalanne C."/>
            <person name="Gautier V."/>
            <person name="Ament-Velasquez S.L."/>
            <person name="Kruys A."/>
            <person name="Hutchinson M.I."/>
            <person name="Powell A.J."/>
            <person name="Barry K."/>
            <person name="Miller A.N."/>
            <person name="Grigoriev I.V."/>
            <person name="Debuchy R."/>
            <person name="Gladieux P."/>
            <person name="Thoren M.H."/>
            <person name="Johannesson H."/>
        </authorList>
    </citation>
    <scope>NUCLEOTIDE SEQUENCE</scope>
    <source>
        <strain evidence="1">PSN243</strain>
    </source>
</reference>
<evidence type="ECO:0000313" key="2">
    <source>
        <dbReference type="Proteomes" id="UP001321760"/>
    </source>
</evidence>